<name>A0A3A2ZHK9_9EURO</name>
<dbReference type="STRING" id="2070753.A0A3A2ZHK9"/>
<dbReference type="Proteomes" id="UP000266188">
    <property type="component" value="Unassembled WGS sequence"/>
</dbReference>
<proteinExistence type="predicted"/>
<reference evidence="3" key="1">
    <citation type="submission" date="2017-02" db="EMBL/GenBank/DDBJ databases">
        <authorList>
            <person name="Tafer H."/>
            <person name="Lopandic K."/>
        </authorList>
    </citation>
    <scope>NUCLEOTIDE SEQUENCE [LARGE SCALE GENOMIC DNA]</scope>
    <source>
        <strain evidence="3">CBS 366.77</strain>
    </source>
</reference>
<evidence type="ECO:0000313" key="3">
    <source>
        <dbReference type="Proteomes" id="UP000266188"/>
    </source>
</evidence>
<evidence type="ECO:0000256" key="1">
    <source>
        <dbReference type="SAM" id="MobiDB-lite"/>
    </source>
</evidence>
<sequence length="258" mass="29029">MPPKRKRSRDDDAQNNNNQPSKRYAYLKPRVRRISQQTIKDKWTPLSDQAQSKVHDIFRAAERPVIVRQHNERKRIEAQSAVQMVVKTLAKRLPKMLFPPGTSTADFEYETALGVLRNLVASKASATDESHFLKALIKKEEAMLADEKSALQEMEKNAKKLKAKKEKQTKSEEHRVLRQLDNRPSSEDQKLSGFTLPGIVGGKATLSELDADPEVVGLLKQLNGHLQSMQNNTAPLAGLQDAIILAQNALSLFRMEEG</sequence>
<organism evidence="2 3">
    <name type="scientific">Aspergillus sclerotialis</name>
    <dbReference type="NCBI Taxonomy" id="2070753"/>
    <lineage>
        <taxon>Eukaryota</taxon>
        <taxon>Fungi</taxon>
        <taxon>Dikarya</taxon>
        <taxon>Ascomycota</taxon>
        <taxon>Pezizomycotina</taxon>
        <taxon>Eurotiomycetes</taxon>
        <taxon>Eurotiomycetidae</taxon>
        <taxon>Eurotiales</taxon>
        <taxon>Aspergillaceae</taxon>
        <taxon>Aspergillus</taxon>
        <taxon>Aspergillus subgen. Polypaecilum</taxon>
    </lineage>
</organism>
<dbReference type="Pfam" id="PF13094">
    <property type="entry name" value="CENP-Q"/>
    <property type="match status" value="1"/>
</dbReference>
<evidence type="ECO:0000313" key="2">
    <source>
        <dbReference type="EMBL" id="RJE20877.1"/>
    </source>
</evidence>
<evidence type="ECO:0008006" key="4">
    <source>
        <dbReference type="Google" id="ProtNLM"/>
    </source>
</evidence>
<feature type="region of interest" description="Disordered" evidence="1">
    <location>
        <begin position="1"/>
        <end position="29"/>
    </location>
</feature>
<gene>
    <name evidence="2" type="ORF">PHISCL_06773</name>
</gene>
<feature type="region of interest" description="Disordered" evidence="1">
    <location>
        <begin position="156"/>
        <end position="193"/>
    </location>
</feature>
<protein>
    <recommendedName>
        <fullName evidence="4">Kinetochore protein fta7</fullName>
    </recommendedName>
</protein>
<dbReference type="InterPro" id="IPR025212">
    <property type="entry name" value="CAD_CENP-Q"/>
</dbReference>
<dbReference type="EMBL" id="MVGC01000269">
    <property type="protein sequence ID" value="RJE20877.1"/>
    <property type="molecule type" value="Genomic_DNA"/>
</dbReference>
<comment type="caution">
    <text evidence="2">The sequence shown here is derived from an EMBL/GenBank/DDBJ whole genome shotgun (WGS) entry which is preliminary data.</text>
</comment>
<feature type="compositionally biased region" description="Basic and acidic residues" evidence="1">
    <location>
        <begin position="166"/>
        <end position="190"/>
    </location>
</feature>
<dbReference type="OrthoDB" id="2420947at2759"/>
<accession>A0A3A2ZHK9</accession>
<dbReference type="AlphaFoldDB" id="A0A3A2ZHK9"/>
<keyword evidence="3" id="KW-1185">Reference proteome</keyword>